<gene>
    <name evidence="1" type="ORF">SG35_029815</name>
</gene>
<dbReference type="RefSeq" id="WP_044835588.1">
    <property type="nucleotide sequence ID" value="NZ_CP059736.1"/>
</dbReference>
<reference evidence="1 2" key="1">
    <citation type="journal article" date="2015" name="Genome Announc.">
        <title>Draft Genome Sequences of Marine Isolates of Thalassomonas viridans and Thalassomonas actiniarum.</title>
        <authorList>
            <person name="Olonade I."/>
            <person name="van Zyl L.J."/>
            <person name="Trindade M."/>
        </authorList>
    </citation>
    <scope>NUCLEOTIDE SEQUENCE [LARGE SCALE GENOMIC DNA]</scope>
    <source>
        <strain evidence="1 2">A5K-106</strain>
    </source>
</reference>
<protein>
    <submittedName>
        <fullName evidence="1">Uncharacterized protein</fullName>
    </submittedName>
</protein>
<accession>A0AAE9YZW1</accession>
<evidence type="ECO:0000313" key="1">
    <source>
        <dbReference type="EMBL" id="WDE02603.1"/>
    </source>
</evidence>
<proteinExistence type="predicted"/>
<dbReference type="EMBL" id="CP059736">
    <property type="protein sequence ID" value="WDE02603.1"/>
    <property type="molecule type" value="Genomic_DNA"/>
</dbReference>
<name>A0AAE9YZW1_9GAMM</name>
<keyword evidence="2" id="KW-1185">Reference proteome</keyword>
<sequence length="561" mass="62438">MCDSKAPLAPMPMSKAPMPMSMAPMPMPMAPMPINKSGNTLVPAPLPTQNKDADSLLSPSPLTLPPPLLGKNESKALHISLSAPVLPNSSDSLSEAEKLQQQHGLVFEESDDNFSGTRKEMRAHHLAHGSKLHTHAEINNYVKASGLESLHNSPRTVAMVDESLRTMPSKDTSLLTIPKSERAAAMKEMYSQMHSRMEKIQDTIQHQVRNFGFDLGIDHLTHKKHDGAERLVARFETLMNPARVMTSNHERFIPNSVGTNPFGIKDHGQIICWNAATAAMCGFINESMNHGEAQQGVREWLSEIRTDGKQANKGGAHDARGFAFAFAKESGYDVSPVYDMTPSKADLKKLTTQEKIDQTATDKANWDKILKEHVKPGDIIYDSTGSHVISYLVKEDGLLQVQSNAKGVAKRDVQITSVDEITPPKQFFICRPNSERLAAQNEEISPNDENFKGLKTTTQIHKDLTFDQRMAIRDIGQAMQLGESGDREELLEFAFSRAYKKHEHDIDYVKSAVSLHAKNADDIVKNQMKDFWELDFLNEGNYKSALTLLHGYCNLDARESK</sequence>
<organism evidence="1 2">
    <name type="scientific">Thalassomonas actiniarum</name>
    <dbReference type="NCBI Taxonomy" id="485447"/>
    <lineage>
        <taxon>Bacteria</taxon>
        <taxon>Pseudomonadati</taxon>
        <taxon>Pseudomonadota</taxon>
        <taxon>Gammaproteobacteria</taxon>
        <taxon>Alteromonadales</taxon>
        <taxon>Colwelliaceae</taxon>
        <taxon>Thalassomonas</taxon>
    </lineage>
</organism>
<dbReference type="Proteomes" id="UP000032568">
    <property type="component" value="Chromosome pTact"/>
</dbReference>
<dbReference type="KEGG" id="tact:SG35_029815"/>
<evidence type="ECO:0000313" key="2">
    <source>
        <dbReference type="Proteomes" id="UP000032568"/>
    </source>
</evidence>
<dbReference type="AlphaFoldDB" id="A0AAE9YZW1"/>
<reference evidence="1 2" key="2">
    <citation type="journal article" date="2022" name="Mar. Drugs">
        <title>Bioassay-Guided Fractionation Leads to the Detection of Cholic Acid Generated by the Rare Thalassomonas sp.</title>
        <authorList>
            <person name="Pheiffer F."/>
            <person name="Schneider Y.K."/>
            <person name="Hansen E.H."/>
            <person name="Andersen J.H."/>
            <person name="Isaksson J."/>
            <person name="Busche T."/>
            <person name="R C."/>
            <person name="Kalinowski J."/>
            <person name="Zyl L.V."/>
            <person name="Trindade M."/>
        </authorList>
    </citation>
    <scope>NUCLEOTIDE SEQUENCE [LARGE SCALE GENOMIC DNA]</scope>
    <source>
        <strain evidence="1 2">A5K-106</strain>
    </source>
</reference>